<gene>
    <name evidence="1" type="primary">clpS</name>
    <name evidence="3" type="ORF">HMPREF3226_02816</name>
</gene>
<dbReference type="Gene3D" id="3.30.1390.10">
    <property type="match status" value="1"/>
</dbReference>
<dbReference type="SUPFAM" id="SSF54736">
    <property type="entry name" value="ClpS-like"/>
    <property type="match status" value="1"/>
</dbReference>
<evidence type="ECO:0000256" key="1">
    <source>
        <dbReference type="HAMAP-Rule" id="MF_00302"/>
    </source>
</evidence>
<keyword evidence="3" id="KW-0378">Hydrolase</keyword>
<organism evidence="3 4">
    <name type="scientific">Prevotella corporis</name>
    <dbReference type="NCBI Taxonomy" id="28128"/>
    <lineage>
        <taxon>Bacteria</taxon>
        <taxon>Pseudomonadati</taxon>
        <taxon>Bacteroidota</taxon>
        <taxon>Bacteroidia</taxon>
        <taxon>Bacteroidales</taxon>
        <taxon>Prevotellaceae</taxon>
        <taxon>Prevotella</taxon>
    </lineage>
</organism>
<dbReference type="GO" id="GO:0008233">
    <property type="term" value="F:peptidase activity"/>
    <property type="evidence" value="ECO:0007669"/>
    <property type="project" value="UniProtKB-KW"/>
</dbReference>
<keyword evidence="4" id="KW-1185">Reference proteome</keyword>
<comment type="caution">
    <text evidence="3">The sequence shown here is derived from an EMBL/GenBank/DDBJ whole genome shotgun (WGS) entry which is preliminary data.</text>
</comment>
<evidence type="ECO:0000313" key="4">
    <source>
        <dbReference type="Proteomes" id="UP000070533"/>
    </source>
</evidence>
<accession>A0A133PSY8</accession>
<comment type="similarity">
    <text evidence="1">Belongs to the ClpS family.</text>
</comment>
<dbReference type="eggNOG" id="COG2127">
    <property type="taxonomic scope" value="Bacteria"/>
</dbReference>
<proteinExistence type="inferred from homology"/>
<feature type="domain" description="Adaptor protein ClpS core" evidence="2">
    <location>
        <begin position="18"/>
        <end position="96"/>
    </location>
</feature>
<dbReference type="AlphaFoldDB" id="A0A133PSY8"/>
<dbReference type="STRING" id="28128.HMPREF3226_02816"/>
<dbReference type="EMBL" id="LRQG01000263">
    <property type="protein sequence ID" value="KXA31965.1"/>
    <property type="molecule type" value="Genomic_DNA"/>
</dbReference>
<dbReference type="InterPro" id="IPR014719">
    <property type="entry name" value="Ribosomal_bL12_C/ClpS-like"/>
</dbReference>
<sequence length="100" mass="11753">MAKEQSSVKQRERTHLREPRKYKVILHNDDFTTMDFVTFILVDVFQKTYDEAEALMMQVHRKGKAVAGIYSYDIALSKIDKATEQARAHDFPLRLTYEVE</sequence>
<evidence type="ECO:0000259" key="2">
    <source>
        <dbReference type="Pfam" id="PF02617"/>
    </source>
</evidence>
<dbReference type="GO" id="GO:0030163">
    <property type="term" value="P:protein catabolic process"/>
    <property type="evidence" value="ECO:0007669"/>
    <property type="project" value="InterPro"/>
</dbReference>
<keyword evidence="3" id="KW-0645">Protease</keyword>
<dbReference type="Pfam" id="PF02617">
    <property type="entry name" value="ClpS"/>
    <property type="match status" value="1"/>
</dbReference>
<name>A0A133PSY8_9BACT</name>
<protein>
    <recommendedName>
        <fullName evidence="1">ATP-dependent Clp protease adapter protein ClpS</fullName>
    </recommendedName>
</protein>
<dbReference type="GO" id="GO:0006508">
    <property type="term" value="P:proteolysis"/>
    <property type="evidence" value="ECO:0007669"/>
    <property type="project" value="UniProtKB-UniRule"/>
</dbReference>
<dbReference type="PANTHER" id="PTHR33473:SF19">
    <property type="entry name" value="ATP-DEPENDENT CLP PROTEASE ADAPTER PROTEIN CLPS"/>
    <property type="match status" value="1"/>
</dbReference>
<comment type="subunit">
    <text evidence="1">Binds to the N-terminal domain of the chaperone ClpA.</text>
</comment>
<dbReference type="RefSeq" id="WP_025875332.1">
    <property type="nucleotide sequence ID" value="NZ_BAAAXP010000019.1"/>
</dbReference>
<dbReference type="InterPro" id="IPR022935">
    <property type="entry name" value="ClpS"/>
</dbReference>
<dbReference type="OrthoDB" id="9796121at2"/>
<dbReference type="PATRIC" id="fig|28128.5.peg.2902"/>
<evidence type="ECO:0000313" key="3">
    <source>
        <dbReference type="EMBL" id="KXA31965.1"/>
    </source>
</evidence>
<dbReference type="Proteomes" id="UP000070533">
    <property type="component" value="Unassembled WGS sequence"/>
</dbReference>
<comment type="function">
    <text evidence="1">Involved in the modulation of the specificity of the ClpAP-mediated ATP-dependent protein degradation.</text>
</comment>
<dbReference type="InterPro" id="IPR003769">
    <property type="entry name" value="ClpS_core"/>
</dbReference>
<dbReference type="HAMAP" id="MF_00302">
    <property type="entry name" value="ClpS"/>
    <property type="match status" value="1"/>
</dbReference>
<reference evidence="4" key="1">
    <citation type="submission" date="2016-01" db="EMBL/GenBank/DDBJ databases">
        <authorList>
            <person name="Mitreva M."/>
            <person name="Pepin K.H."/>
            <person name="Mihindukulasuriya K.A."/>
            <person name="Fulton R."/>
            <person name="Fronick C."/>
            <person name="O'Laughlin M."/>
            <person name="Miner T."/>
            <person name="Herter B."/>
            <person name="Rosa B.A."/>
            <person name="Cordes M."/>
            <person name="Tomlinson C."/>
            <person name="Wollam A."/>
            <person name="Palsikar V.B."/>
            <person name="Mardis E.R."/>
            <person name="Wilson R.K."/>
        </authorList>
    </citation>
    <scope>NUCLEOTIDE SEQUENCE [LARGE SCALE GENOMIC DNA]</scope>
    <source>
        <strain evidence="4">MJR7716</strain>
    </source>
</reference>
<dbReference type="PANTHER" id="PTHR33473">
    <property type="entry name" value="ATP-DEPENDENT CLP PROTEASE ADAPTER PROTEIN CLPS1, CHLOROPLASTIC"/>
    <property type="match status" value="1"/>
</dbReference>